<keyword evidence="12" id="KW-1185">Reference proteome</keyword>
<dbReference type="InterPro" id="IPR000212">
    <property type="entry name" value="DNA_helicase_UvrD/REP"/>
</dbReference>
<evidence type="ECO:0000313" key="12">
    <source>
        <dbReference type="Proteomes" id="UP000049828"/>
    </source>
</evidence>
<dbReference type="Pfam" id="PF00580">
    <property type="entry name" value="UvrD-helicase"/>
    <property type="match status" value="1"/>
</dbReference>
<dbReference type="GO" id="GO:0043138">
    <property type="term" value="F:3'-5' DNA helicase activity"/>
    <property type="evidence" value="ECO:0007669"/>
    <property type="project" value="UniProtKB-EC"/>
</dbReference>
<keyword evidence="5" id="KW-0413">Isomerase</keyword>
<dbReference type="SUPFAM" id="SSF52540">
    <property type="entry name" value="P-loop containing nucleoside triphosphate hydrolases"/>
    <property type="match status" value="1"/>
</dbReference>
<organism evidence="11 12">
    <name type="scientific">Roseburia inulinivorans</name>
    <dbReference type="NCBI Taxonomy" id="360807"/>
    <lineage>
        <taxon>Bacteria</taxon>
        <taxon>Bacillati</taxon>
        <taxon>Bacillota</taxon>
        <taxon>Clostridia</taxon>
        <taxon>Lachnospirales</taxon>
        <taxon>Lachnospiraceae</taxon>
        <taxon>Roseburia</taxon>
    </lineage>
</organism>
<dbReference type="InterPro" id="IPR027417">
    <property type="entry name" value="P-loop_NTPase"/>
</dbReference>
<dbReference type="GO" id="GO:0000725">
    <property type="term" value="P:recombinational repair"/>
    <property type="evidence" value="ECO:0007669"/>
    <property type="project" value="TreeGrafter"/>
</dbReference>
<evidence type="ECO:0000256" key="6">
    <source>
        <dbReference type="ARBA" id="ARBA00034617"/>
    </source>
</evidence>
<evidence type="ECO:0000256" key="3">
    <source>
        <dbReference type="ARBA" id="ARBA00022806"/>
    </source>
</evidence>
<keyword evidence="3 9" id="KW-0347">Helicase</keyword>
<dbReference type="Pfam" id="PF08378">
    <property type="entry name" value="NERD"/>
    <property type="match status" value="1"/>
</dbReference>
<evidence type="ECO:0000256" key="7">
    <source>
        <dbReference type="ARBA" id="ARBA00034808"/>
    </source>
</evidence>
<protein>
    <recommendedName>
        <fullName evidence="7">DNA 3'-5' helicase</fullName>
        <ecNumber evidence="7">5.6.2.4</ecNumber>
    </recommendedName>
</protein>
<dbReference type="GO" id="GO:0016887">
    <property type="term" value="F:ATP hydrolysis activity"/>
    <property type="evidence" value="ECO:0007669"/>
    <property type="project" value="RHEA"/>
</dbReference>
<evidence type="ECO:0000256" key="4">
    <source>
        <dbReference type="ARBA" id="ARBA00022840"/>
    </source>
</evidence>
<keyword evidence="1 9" id="KW-0547">Nucleotide-binding</keyword>
<evidence type="ECO:0000256" key="5">
    <source>
        <dbReference type="ARBA" id="ARBA00023235"/>
    </source>
</evidence>
<dbReference type="Gene3D" id="1.10.486.10">
    <property type="entry name" value="PCRA, domain 4"/>
    <property type="match status" value="1"/>
</dbReference>
<feature type="domain" description="UvrD-like helicase ATP-binding" evidence="10">
    <location>
        <begin position="323"/>
        <end position="646"/>
    </location>
</feature>
<evidence type="ECO:0000313" key="11">
    <source>
        <dbReference type="EMBL" id="CRL35548.1"/>
    </source>
</evidence>
<comment type="catalytic activity">
    <reaction evidence="6">
        <text>Couples ATP hydrolysis with the unwinding of duplex DNA by translocating in the 3'-5' direction.</text>
        <dbReference type="EC" id="5.6.2.4"/>
    </reaction>
</comment>
<dbReference type="InterPro" id="IPR014017">
    <property type="entry name" value="DNA_helicase_UvrD-like_C"/>
</dbReference>
<feature type="binding site" evidence="9">
    <location>
        <begin position="344"/>
        <end position="351"/>
    </location>
    <ligand>
        <name>ATP</name>
        <dbReference type="ChEBI" id="CHEBI:30616"/>
    </ligand>
</feature>
<comment type="catalytic activity">
    <reaction evidence="8">
        <text>ATP + H2O = ADP + phosphate + H(+)</text>
        <dbReference type="Rhea" id="RHEA:13065"/>
        <dbReference type="ChEBI" id="CHEBI:15377"/>
        <dbReference type="ChEBI" id="CHEBI:15378"/>
        <dbReference type="ChEBI" id="CHEBI:30616"/>
        <dbReference type="ChEBI" id="CHEBI:43474"/>
        <dbReference type="ChEBI" id="CHEBI:456216"/>
        <dbReference type="EC" id="5.6.2.4"/>
    </reaction>
</comment>
<accession>A0A0M6WHX5</accession>
<dbReference type="CDD" id="cd17932">
    <property type="entry name" value="DEXQc_UvrD"/>
    <property type="match status" value="1"/>
</dbReference>
<evidence type="ECO:0000259" key="10">
    <source>
        <dbReference type="PROSITE" id="PS51198"/>
    </source>
</evidence>
<evidence type="ECO:0000256" key="2">
    <source>
        <dbReference type="ARBA" id="ARBA00022801"/>
    </source>
</evidence>
<dbReference type="GO" id="GO:0005524">
    <property type="term" value="F:ATP binding"/>
    <property type="evidence" value="ECO:0007669"/>
    <property type="project" value="UniProtKB-UniRule"/>
</dbReference>
<dbReference type="AlphaFoldDB" id="A0A0M6WHX5"/>
<keyword evidence="2 9" id="KW-0378">Hydrolase</keyword>
<sequence>MALMMDNKPTEYKGEALVWEKLSSLLPNDVVVYNHREVVDDREFDFTLLIKNVGIMVIEVKGWQSQYIFDVKGPDEIVIQGESKIYGSPEKQARGYRFDWLNFLNDKFAISPVVLSMVCYPFISEKEYKDVRLDIVSSRDFTIFSDDLNSATRLGQKISNAFVKKKPLNSTPFDEKAMAIVRQHFEPSYKAKDDQIVEVSDAYSLLKVFNKELTEKDLDELIEMYFAGTKMVAFVKSEIDLLSVCNKLEAGFNARGIISDKGNVRLAEIDERNDFSCVSGSYRIFNFEIYTHNLDLKNEEIIVEGQYTEQQKLILEDVANSTSWNFEQYKVEHAMGDKNVLVQAGAGTGKTYSMVSRIAYLCMSRKRFVNNLVDEIAMVTFTNEAADNMKLRLKQYFMNCYILTKNKKVLHEIEAVDLMQISTIHKFAKAVLQSSAMEYGLGADFAISSSEYAKEQIYEKYLNNFLVEKQKEDANFAQQLRMPVHKFRKLLMHLSQQLYNKSYGIKELKEENLGTFEEWSFFNDVIMKVIIPAENEYEEQLFSKNKIDLKESMLLLNEAVNGAFKEKCSLKYKYLFIDEFQDTDDVQIDSFLKLQNVIKDTKLFVVGDLKQSIYRFRGATISAFDLIRTDKEKWEEFSLTINYRTDKRLLDKFDAVFSKMGTKGYLPFREGKDSLTSSVETYISEHELVTKLEYDGDEQRMEQLFAEIARQKDIIKDLSKHHKLSSKDMIIAILVRDNWQIHNILEEAKVRGEFIETQVGGDLYQLMPALDLYKLVIALLNPRDPVNLFNLIDSNYVGIQLDIQGLHGLGTEEQVKKLTDVLNQYFTTVMNTTWEKIIMDTKVQPILMLLRSIYEGCQPWYQYSDTDSEQRFYKANYELVLEKIIKTYSVDYLTLNVIEHSMHINIMTKQEELARNIEVETDGIRVICTTVHKAKGLEYGCVIMPYMGMDIASMKKADLDVYVENEKLAYGIRIGDEQNKKYNSNYDVSQEQNERVNEESRVLYVALTRAIRNVVWMKDIKSKSKISWQNLMEV</sequence>
<reference evidence="12" key="1">
    <citation type="submission" date="2015-05" db="EMBL/GenBank/DDBJ databases">
        <authorList>
            <consortium name="Pathogen Informatics"/>
        </authorList>
    </citation>
    <scope>NUCLEOTIDE SEQUENCE [LARGE SCALE GENOMIC DNA]</scope>
    <source>
        <strain evidence="12">L1-83</strain>
    </source>
</reference>
<dbReference type="EC" id="5.6.2.4" evidence="7"/>
<dbReference type="InterPro" id="IPR011528">
    <property type="entry name" value="NERD"/>
</dbReference>
<dbReference type="GO" id="GO:0003677">
    <property type="term" value="F:DNA binding"/>
    <property type="evidence" value="ECO:0007669"/>
    <property type="project" value="InterPro"/>
</dbReference>
<evidence type="ECO:0000256" key="8">
    <source>
        <dbReference type="ARBA" id="ARBA00048988"/>
    </source>
</evidence>
<dbReference type="Gene3D" id="3.40.50.300">
    <property type="entry name" value="P-loop containing nucleotide triphosphate hydrolases"/>
    <property type="match status" value="3"/>
</dbReference>
<dbReference type="Proteomes" id="UP000049828">
    <property type="component" value="Unassembled WGS sequence"/>
</dbReference>
<dbReference type="PROSITE" id="PS51198">
    <property type="entry name" value="UVRD_HELICASE_ATP_BIND"/>
    <property type="match status" value="1"/>
</dbReference>
<proteinExistence type="predicted"/>
<dbReference type="PANTHER" id="PTHR11070:SF2">
    <property type="entry name" value="ATP-DEPENDENT DNA HELICASE SRS2"/>
    <property type="match status" value="1"/>
</dbReference>
<dbReference type="OrthoDB" id="9810135at2"/>
<name>A0A0M6WHX5_9FIRM</name>
<dbReference type="RefSeq" id="WP_021922313.1">
    <property type="nucleotide sequence ID" value="NZ_CVRS01000061.1"/>
</dbReference>
<keyword evidence="4 9" id="KW-0067">ATP-binding</keyword>
<dbReference type="Pfam" id="PF13361">
    <property type="entry name" value="UvrD_C"/>
    <property type="match status" value="1"/>
</dbReference>
<evidence type="ECO:0000256" key="1">
    <source>
        <dbReference type="ARBA" id="ARBA00022741"/>
    </source>
</evidence>
<evidence type="ECO:0000256" key="9">
    <source>
        <dbReference type="PROSITE-ProRule" id="PRU00560"/>
    </source>
</evidence>
<dbReference type="InterPro" id="IPR014016">
    <property type="entry name" value="UvrD-like_ATP-bd"/>
</dbReference>
<dbReference type="EMBL" id="CVRS01000061">
    <property type="protein sequence ID" value="CRL35548.1"/>
    <property type="molecule type" value="Genomic_DNA"/>
</dbReference>
<dbReference type="PANTHER" id="PTHR11070">
    <property type="entry name" value="UVRD / RECB / PCRA DNA HELICASE FAMILY MEMBER"/>
    <property type="match status" value="1"/>
</dbReference>
<gene>
    <name evidence="11" type="ORF">RIL183_17071</name>
</gene>